<dbReference type="PANTHER" id="PTHR43685:SF2">
    <property type="entry name" value="GLYCOSYLTRANSFERASE 2-LIKE DOMAIN-CONTAINING PROTEIN"/>
    <property type="match status" value="1"/>
</dbReference>
<dbReference type="STRING" id="1385369.N825_04860"/>
<accession>W9H0X9</accession>
<dbReference type="Gene3D" id="3.90.550.10">
    <property type="entry name" value="Spore Coat Polysaccharide Biosynthesis Protein SpsA, Chain A"/>
    <property type="match status" value="1"/>
</dbReference>
<dbReference type="EMBL" id="AVFL01000010">
    <property type="protein sequence ID" value="EWY39835.1"/>
    <property type="molecule type" value="Genomic_DNA"/>
</dbReference>
<evidence type="ECO:0000313" key="3">
    <source>
        <dbReference type="Proteomes" id="UP000019486"/>
    </source>
</evidence>
<dbReference type="InterPro" id="IPR029044">
    <property type="entry name" value="Nucleotide-diphossugar_trans"/>
</dbReference>
<gene>
    <name evidence="2" type="ORF">N825_04860</name>
</gene>
<organism evidence="2 3">
    <name type="scientific">Skermanella stibiiresistens SB22</name>
    <dbReference type="NCBI Taxonomy" id="1385369"/>
    <lineage>
        <taxon>Bacteria</taxon>
        <taxon>Pseudomonadati</taxon>
        <taxon>Pseudomonadota</taxon>
        <taxon>Alphaproteobacteria</taxon>
        <taxon>Rhodospirillales</taxon>
        <taxon>Azospirillaceae</taxon>
        <taxon>Skermanella</taxon>
    </lineage>
</organism>
<dbReference type="CDD" id="cd00761">
    <property type="entry name" value="Glyco_tranf_GTA_type"/>
    <property type="match status" value="1"/>
</dbReference>
<dbReference type="InterPro" id="IPR001173">
    <property type="entry name" value="Glyco_trans_2-like"/>
</dbReference>
<reference evidence="2 3" key="1">
    <citation type="submission" date="2013-08" db="EMBL/GenBank/DDBJ databases">
        <title>The genome sequence of Skermanella stibiiresistens.</title>
        <authorList>
            <person name="Zhu W."/>
            <person name="Wang G."/>
        </authorList>
    </citation>
    <scope>NUCLEOTIDE SEQUENCE [LARGE SCALE GENOMIC DNA]</scope>
    <source>
        <strain evidence="2 3">SB22</strain>
    </source>
</reference>
<dbReference type="AlphaFoldDB" id="W9H0X9"/>
<dbReference type="InterPro" id="IPR050834">
    <property type="entry name" value="Glycosyltransf_2"/>
</dbReference>
<dbReference type="Proteomes" id="UP000019486">
    <property type="component" value="Unassembled WGS sequence"/>
</dbReference>
<dbReference type="Pfam" id="PF00535">
    <property type="entry name" value="Glycos_transf_2"/>
    <property type="match status" value="1"/>
</dbReference>
<feature type="domain" description="Glycosyltransferase 2-like" evidence="1">
    <location>
        <begin position="2"/>
        <end position="163"/>
    </location>
</feature>
<dbReference type="PANTHER" id="PTHR43685">
    <property type="entry name" value="GLYCOSYLTRANSFERASE"/>
    <property type="match status" value="1"/>
</dbReference>
<dbReference type="SUPFAM" id="SSF53448">
    <property type="entry name" value="Nucleotide-diphospho-sugar transferases"/>
    <property type="match status" value="1"/>
</dbReference>
<keyword evidence="2" id="KW-0808">Transferase</keyword>
<evidence type="ECO:0000259" key="1">
    <source>
        <dbReference type="Pfam" id="PF00535"/>
    </source>
</evidence>
<dbReference type="GO" id="GO:0016740">
    <property type="term" value="F:transferase activity"/>
    <property type="evidence" value="ECO:0007669"/>
    <property type="project" value="UniProtKB-KW"/>
</dbReference>
<protein>
    <submittedName>
        <fullName evidence="2">Glycosyl transferase</fullName>
    </submittedName>
</protein>
<comment type="caution">
    <text evidence="2">The sequence shown here is derived from an EMBL/GenBank/DDBJ whole genome shotgun (WGS) entry which is preliminary data.</text>
</comment>
<sequence length="335" mass="37276">MSIVMPSYNSAGFIREAIDSITAQTFPHFELLVCDDGSTDDTIAIVEELARVDNRIRLIRNQHGGVSRNCNVGLREARFPWIARLDADDIAAPDRLETQIKAAERHPDVVCWGGGSRMISRDGRKLRRAQLGPVDMAEFDELRRTGKVIYIIGPTVMFKRDAALRVGGYDPRFDGAEDIDLLNRLADLGPTLTLPKILTHYRIHGKSITASRSARQRIMFAFIEERNIARLGGHDLDFDAHLARLAARSTLRRLHEDIAGRGSQYYKNTVIHFAERRLLKALGTGVLAVVLQPVSSSGRVYGWISRGVRRRLNDLTRDGGRGISLTAGEGDRPAG</sequence>
<proteinExistence type="predicted"/>
<evidence type="ECO:0000313" key="2">
    <source>
        <dbReference type="EMBL" id="EWY39835.1"/>
    </source>
</evidence>
<keyword evidence="3" id="KW-1185">Reference proteome</keyword>
<name>W9H0X9_9PROT</name>